<dbReference type="OrthoDB" id="25768at10239"/>
<organism evidence="2 3">
    <name type="scientific">Operophtera brumata nucleopolyhedrovirus</name>
    <dbReference type="NCBI Taxonomy" id="1046267"/>
    <lineage>
        <taxon>Viruses</taxon>
        <taxon>Viruses incertae sedis</taxon>
        <taxon>Naldaviricetes</taxon>
        <taxon>Lefavirales</taxon>
        <taxon>Baculoviridae</taxon>
        <taxon>Alphabaculovirus</taxon>
        <taxon>Alphabaculovirus opbrumatae</taxon>
    </lineage>
</organism>
<dbReference type="EMBL" id="MF614691">
    <property type="protein sequence ID" value="AUA60320.1"/>
    <property type="molecule type" value="Genomic_DNA"/>
</dbReference>
<dbReference type="Proteomes" id="UP000290445">
    <property type="component" value="Segment"/>
</dbReference>
<reference evidence="2 3" key="1">
    <citation type="journal article" date="2017" name="Viruses">
        <title>The Operophtera brumata Nucleopolyhedrovirus (OpbuNPV) Represents an Early, Divergent Lineage within Genus Alphabaculovirus.</title>
        <authorList>
            <person name="Harrison R.L."/>
            <person name="Rowley D.L."/>
            <person name="Mowery J.D."/>
            <person name="Bauchan G.R."/>
            <person name="Burand J.P."/>
        </authorList>
    </citation>
    <scope>NUCLEOTIDE SEQUENCE [LARGE SCALE GENOMIC DNA]</scope>
    <source>
        <strain evidence="2">OpbuNPV-MA</strain>
    </source>
</reference>
<feature type="transmembrane region" description="Helical" evidence="1">
    <location>
        <begin position="6"/>
        <end position="24"/>
    </location>
</feature>
<dbReference type="Pfam" id="PF07280">
    <property type="entry name" value="Ac110_PIF"/>
    <property type="match status" value="1"/>
</dbReference>
<proteinExistence type="predicted"/>
<dbReference type="RefSeq" id="YP_009552649.1">
    <property type="nucleotide sequence ID" value="NC_040621.1"/>
</dbReference>
<keyword evidence="1" id="KW-0812">Transmembrane</keyword>
<protein>
    <submittedName>
        <fullName evidence="2">ORF89 protein</fullName>
    </submittedName>
</protein>
<keyword evidence="1" id="KW-0472">Membrane</keyword>
<evidence type="ECO:0000313" key="3">
    <source>
        <dbReference type="Proteomes" id="UP000290445"/>
    </source>
</evidence>
<dbReference type="GeneID" id="41699983"/>
<evidence type="ECO:0000313" key="2">
    <source>
        <dbReference type="EMBL" id="AUA60320.1"/>
    </source>
</evidence>
<accession>A0A2H4UZW3</accession>
<keyword evidence="3" id="KW-1185">Reference proteome</keyword>
<dbReference type="InterPro" id="IPR009903">
    <property type="entry name" value="AcMNPV_AC110"/>
</dbReference>
<dbReference type="KEGG" id="vg:41699983"/>
<sequence>MIIYIILMLTLLVIAATMLFVLVLNRAQVKKLLYYQYNYIPEPLIRYVKVDNLKYD</sequence>
<keyword evidence="1" id="KW-1133">Transmembrane helix</keyword>
<name>A0A2H4UZW3_9ABAC</name>
<evidence type="ECO:0000256" key="1">
    <source>
        <dbReference type="SAM" id="Phobius"/>
    </source>
</evidence>